<evidence type="ECO:0000313" key="1">
    <source>
        <dbReference type="EMBL" id="SFM13360.1"/>
    </source>
</evidence>
<accession>A0A1I4NDJ6</accession>
<dbReference type="EMBL" id="FOUE01000002">
    <property type="protein sequence ID" value="SFM13360.1"/>
    <property type="molecule type" value="Genomic_DNA"/>
</dbReference>
<keyword evidence="2" id="KW-1185">Reference proteome</keyword>
<dbReference type="OrthoDB" id="9805586at2"/>
<sequence length="182" mass="19832">MNAKEFKERILEILEPIDSSLFQAIRAQAASDSDIAAVEASTGIQLPDYIRGFVNSEGNCNGLATFAREEVWPAPKEFEIGPAWTFYRGVTLLGVPVSDLPDWASIPCAYEQLVDFGVSDILPLIKVWGDGGRLWGVNASGSTVLVLDGEVTVLDVAISDVYAEQITELAQRQKNMAERLAN</sequence>
<dbReference type="RefSeq" id="WP_092021122.1">
    <property type="nucleotide sequence ID" value="NZ_FOUE01000002.1"/>
</dbReference>
<dbReference type="STRING" id="488535.SAMN04487963_1304"/>
<dbReference type="Proteomes" id="UP000198519">
    <property type="component" value="Unassembled WGS sequence"/>
</dbReference>
<evidence type="ECO:0008006" key="3">
    <source>
        <dbReference type="Google" id="ProtNLM"/>
    </source>
</evidence>
<dbReference type="AlphaFoldDB" id="A0A1I4NDJ6"/>
<reference evidence="2" key="1">
    <citation type="submission" date="2016-10" db="EMBL/GenBank/DDBJ databases">
        <authorList>
            <person name="Varghese N."/>
            <person name="Submissions S."/>
        </authorList>
    </citation>
    <scope>NUCLEOTIDE SEQUENCE [LARGE SCALE GENOMIC DNA]</scope>
    <source>
        <strain evidence="2">CGMCC 1.7061</strain>
    </source>
</reference>
<protein>
    <recommendedName>
        <fullName evidence="3">SMI1-KNR4 cell-wall</fullName>
    </recommendedName>
</protein>
<proteinExistence type="predicted"/>
<name>A0A1I4NDJ6_9GAMM</name>
<evidence type="ECO:0000313" key="2">
    <source>
        <dbReference type="Proteomes" id="UP000198519"/>
    </source>
</evidence>
<gene>
    <name evidence="1" type="ORF">SAMN04487963_1304</name>
</gene>
<organism evidence="1 2">
    <name type="scientific">Marinobacter zhejiangensis</name>
    <dbReference type="NCBI Taxonomy" id="488535"/>
    <lineage>
        <taxon>Bacteria</taxon>
        <taxon>Pseudomonadati</taxon>
        <taxon>Pseudomonadota</taxon>
        <taxon>Gammaproteobacteria</taxon>
        <taxon>Pseudomonadales</taxon>
        <taxon>Marinobacteraceae</taxon>
        <taxon>Marinobacter</taxon>
    </lineage>
</organism>